<dbReference type="PANTHER" id="PTHR33337">
    <property type="entry name" value="GFA DOMAIN-CONTAINING PROTEIN"/>
    <property type="match status" value="1"/>
</dbReference>
<dbReference type="SUPFAM" id="SSF51316">
    <property type="entry name" value="Mss4-like"/>
    <property type="match status" value="1"/>
</dbReference>
<dbReference type="PANTHER" id="PTHR33337:SF39">
    <property type="entry name" value="DUF636 DOMAIN PROTEIN (AFU_ORTHOLOGUE AFUA_6G11530)"/>
    <property type="match status" value="1"/>
</dbReference>
<feature type="domain" description="CENP-V/GFA" evidence="5">
    <location>
        <begin position="36"/>
        <end position="104"/>
    </location>
</feature>
<dbReference type="eggNOG" id="ENOG502S5AR">
    <property type="taxonomic scope" value="Eukaryota"/>
</dbReference>
<accession>W9X7U2</accession>
<evidence type="ECO:0000313" key="7">
    <source>
        <dbReference type="Proteomes" id="UP000019471"/>
    </source>
</evidence>
<keyword evidence="7" id="KW-1185">Reference proteome</keyword>
<comment type="similarity">
    <text evidence="1">Belongs to the Gfa family.</text>
</comment>
<dbReference type="HOGENOM" id="CLU_055491_3_2_1"/>
<gene>
    <name evidence="6" type="ORF">A1O5_03130</name>
</gene>
<evidence type="ECO:0000256" key="2">
    <source>
        <dbReference type="ARBA" id="ARBA00022723"/>
    </source>
</evidence>
<evidence type="ECO:0000313" key="6">
    <source>
        <dbReference type="EMBL" id="EXJ73370.1"/>
    </source>
</evidence>
<evidence type="ECO:0000256" key="3">
    <source>
        <dbReference type="ARBA" id="ARBA00022833"/>
    </source>
</evidence>
<evidence type="ECO:0000259" key="5">
    <source>
        <dbReference type="Pfam" id="PF04828"/>
    </source>
</evidence>
<organism evidence="6 7">
    <name type="scientific">Cladophialophora psammophila CBS 110553</name>
    <dbReference type="NCBI Taxonomy" id="1182543"/>
    <lineage>
        <taxon>Eukaryota</taxon>
        <taxon>Fungi</taxon>
        <taxon>Dikarya</taxon>
        <taxon>Ascomycota</taxon>
        <taxon>Pezizomycotina</taxon>
        <taxon>Eurotiomycetes</taxon>
        <taxon>Chaetothyriomycetidae</taxon>
        <taxon>Chaetothyriales</taxon>
        <taxon>Herpotrichiellaceae</taxon>
        <taxon>Cladophialophora</taxon>
    </lineage>
</organism>
<dbReference type="AlphaFoldDB" id="W9X7U2"/>
<name>W9X7U2_9EURO</name>
<dbReference type="InterPro" id="IPR011057">
    <property type="entry name" value="Mss4-like_sf"/>
</dbReference>
<dbReference type="OrthoDB" id="406544at2759"/>
<dbReference type="Gene3D" id="3.90.1590.10">
    <property type="entry name" value="glutathione-dependent formaldehyde- activating enzyme (gfa)"/>
    <property type="match status" value="1"/>
</dbReference>
<dbReference type="Proteomes" id="UP000019471">
    <property type="component" value="Unassembled WGS sequence"/>
</dbReference>
<reference evidence="6 7" key="1">
    <citation type="submission" date="2013-03" db="EMBL/GenBank/DDBJ databases">
        <title>The Genome Sequence of Cladophialophora psammophila CBS 110553.</title>
        <authorList>
            <consortium name="The Broad Institute Genomics Platform"/>
            <person name="Cuomo C."/>
            <person name="de Hoog S."/>
            <person name="Gorbushina A."/>
            <person name="Walker B."/>
            <person name="Young S.K."/>
            <person name="Zeng Q."/>
            <person name="Gargeya S."/>
            <person name="Fitzgerald M."/>
            <person name="Haas B."/>
            <person name="Abouelleil A."/>
            <person name="Allen A.W."/>
            <person name="Alvarado L."/>
            <person name="Arachchi H.M."/>
            <person name="Berlin A.M."/>
            <person name="Chapman S.B."/>
            <person name="Gainer-Dewar J."/>
            <person name="Goldberg J."/>
            <person name="Griggs A."/>
            <person name="Gujja S."/>
            <person name="Hansen M."/>
            <person name="Howarth C."/>
            <person name="Imamovic A."/>
            <person name="Ireland A."/>
            <person name="Larimer J."/>
            <person name="McCowan C."/>
            <person name="Murphy C."/>
            <person name="Pearson M."/>
            <person name="Poon T.W."/>
            <person name="Priest M."/>
            <person name="Roberts A."/>
            <person name="Saif S."/>
            <person name="Shea T."/>
            <person name="Sisk P."/>
            <person name="Sykes S."/>
            <person name="Wortman J."/>
            <person name="Nusbaum C."/>
            <person name="Birren B."/>
        </authorList>
    </citation>
    <scope>NUCLEOTIDE SEQUENCE [LARGE SCALE GENOMIC DNA]</scope>
    <source>
        <strain evidence="6 7">CBS 110553</strain>
    </source>
</reference>
<dbReference type="RefSeq" id="XP_007741933.1">
    <property type="nucleotide sequence ID" value="XM_007743743.1"/>
</dbReference>
<proteinExistence type="inferred from homology"/>
<dbReference type="GO" id="GO:0046872">
    <property type="term" value="F:metal ion binding"/>
    <property type="evidence" value="ECO:0007669"/>
    <property type="project" value="UniProtKB-KW"/>
</dbReference>
<dbReference type="InterPro" id="IPR006913">
    <property type="entry name" value="CENP-V/GFA"/>
</dbReference>
<keyword evidence="2" id="KW-0479">Metal-binding</keyword>
<protein>
    <recommendedName>
        <fullName evidence="5">CENP-V/GFA domain-containing protein</fullName>
    </recommendedName>
</protein>
<keyword evidence="4" id="KW-0456">Lyase</keyword>
<keyword evidence="3" id="KW-0862">Zinc</keyword>
<evidence type="ECO:0000256" key="4">
    <source>
        <dbReference type="ARBA" id="ARBA00023239"/>
    </source>
</evidence>
<dbReference type="Pfam" id="PF04828">
    <property type="entry name" value="GFA"/>
    <property type="match status" value="1"/>
</dbReference>
<dbReference type="EMBL" id="AMGX01000004">
    <property type="protein sequence ID" value="EXJ73370.1"/>
    <property type="molecule type" value="Genomic_DNA"/>
</dbReference>
<dbReference type="STRING" id="1182543.W9X7U2"/>
<evidence type="ECO:0000256" key="1">
    <source>
        <dbReference type="ARBA" id="ARBA00005495"/>
    </source>
</evidence>
<dbReference type="GO" id="GO:0016846">
    <property type="term" value="F:carbon-sulfur lyase activity"/>
    <property type="evidence" value="ECO:0007669"/>
    <property type="project" value="InterPro"/>
</dbReference>
<dbReference type="GeneID" id="19187860"/>
<comment type="caution">
    <text evidence="6">The sequence shown here is derived from an EMBL/GenBank/DDBJ whole genome shotgun (WGS) entry which is preliminary data.</text>
</comment>
<sequence>MPEDKSQADKIDHGRCLCGAVTFTVVGEPIYNVQYTLHTGSDRITTYVDRATQSGQPLSRAFCKICGSKVHALTPLNEAIVSIPAGVLEHSPTSWAPQKEQFCEVRCAWVPDFGGAVTQRFSRGPTPDKVEGVTTQL</sequence>